<organism evidence="2 3">
    <name type="scientific">Agaricus bisporus var. burnettii</name>
    <dbReference type="NCBI Taxonomy" id="192524"/>
    <lineage>
        <taxon>Eukaryota</taxon>
        <taxon>Fungi</taxon>
        <taxon>Dikarya</taxon>
        <taxon>Basidiomycota</taxon>
        <taxon>Agaricomycotina</taxon>
        <taxon>Agaricomycetes</taxon>
        <taxon>Agaricomycetidae</taxon>
        <taxon>Agaricales</taxon>
        <taxon>Agaricineae</taxon>
        <taxon>Agaricaceae</taxon>
        <taxon>Agaricus</taxon>
    </lineage>
</organism>
<feature type="compositionally biased region" description="Basic and acidic residues" evidence="1">
    <location>
        <begin position="143"/>
        <end position="164"/>
    </location>
</feature>
<protein>
    <recommendedName>
        <fullName evidence="4">Histone deacetylase complex subunit SAP30 Sin3 binding domain-containing protein</fullName>
    </recommendedName>
</protein>
<evidence type="ECO:0000313" key="2">
    <source>
        <dbReference type="EMBL" id="KAF7784510.1"/>
    </source>
</evidence>
<comment type="caution">
    <text evidence="2">The sequence shown here is derived from an EMBL/GenBank/DDBJ whole genome shotgun (WGS) entry which is preliminary data.</text>
</comment>
<dbReference type="EMBL" id="JABXXO010000001">
    <property type="protein sequence ID" value="KAF7784510.1"/>
    <property type="molecule type" value="Genomic_DNA"/>
</dbReference>
<evidence type="ECO:0008006" key="4">
    <source>
        <dbReference type="Google" id="ProtNLM"/>
    </source>
</evidence>
<dbReference type="AlphaFoldDB" id="A0A8H7KL04"/>
<feature type="region of interest" description="Disordered" evidence="1">
    <location>
        <begin position="115"/>
        <end position="164"/>
    </location>
</feature>
<dbReference type="Proteomes" id="UP000629468">
    <property type="component" value="Unassembled WGS sequence"/>
</dbReference>
<evidence type="ECO:0000313" key="3">
    <source>
        <dbReference type="Proteomes" id="UP000629468"/>
    </source>
</evidence>
<reference evidence="2 3" key="1">
    <citation type="journal article" name="Sci. Rep.">
        <title>Telomere-to-telomere assembled and centromere annotated genomes of the two main subspecies of the button mushroom Agaricus bisporus reveal especially polymorphic chromosome ends.</title>
        <authorList>
            <person name="Sonnenberg A.S.M."/>
            <person name="Sedaghat-Telgerd N."/>
            <person name="Lavrijssen B."/>
            <person name="Ohm R.A."/>
            <person name="Hendrickx P.M."/>
            <person name="Scholtmeijer K."/>
            <person name="Baars J.J.P."/>
            <person name="van Peer A."/>
        </authorList>
    </citation>
    <scope>NUCLEOTIDE SEQUENCE [LARGE SCALE GENOMIC DNA]</scope>
    <source>
        <strain evidence="2 3">H119_p4</strain>
    </source>
</reference>
<evidence type="ECO:0000256" key="1">
    <source>
        <dbReference type="SAM" id="MobiDB-lite"/>
    </source>
</evidence>
<dbReference type="OMA" id="LACIVER"/>
<sequence length="220" mass="24575">MASASAAASSGSRSRHQTRKKPNDDAAYMAPPSATAGTKRQATDKADGEPRVKRKRVDPITATASGTGKKDGEEQRRSSMVEFSKMPLSFLHSYMTQYDIVPDVWPSPLTAEDPPPPISLFHPHRHSPRVLSPPAHTTPANRPRRESKEQSRRRSSRLLEEENRSRTPILADVDEVQTVLACIVERHFREMPPINGRDEVDTLASFMCAIEKSKGLRIKR</sequence>
<feature type="compositionally biased region" description="Low complexity" evidence="1">
    <location>
        <begin position="1"/>
        <end position="12"/>
    </location>
</feature>
<accession>A0A8H7KL04</accession>
<feature type="compositionally biased region" description="Basic and acidic residues" evidence="1">
    <location>
        <begin position="41"/>
        <end position="51"/>
    </location>
</feature>
<gene>
    <name evidence="2" type="ORF">Agabi119p4_675</name>
</gene>
<feature type="region of interest" description="Disordered" evidence="1">
    <location>
        <begin position="1"/>
        <end position="79"/>
    </location>
</feature>
<feature type="compositionally biased region" description="Basic and acidic residues" evidence="1">
    <location>
        <begin position="68"/>
        <end position="79"/>
    </location>
</feature>
<proteinExistence type="predicted"/>
<name>A0A8H7KL04_AGABI</name>